<protein>
    <submittedName>
        <fullName evidence="1">Uncharacterized protein</fullName>
    </submittedName>
</protein>
<evidence type="ECO:0000313" key="1">
    <source>
        <dbReference type="EMBL" id="CAW93406.1"/>
    </source>
</evidence>
<gene>
    <name evidence="1" type="ordered locus">SEQ_0902</name>
</gene>
<dbReference type="AlphaFoldDB" id="C0M6K8"/>
<name>C0M6K8_STRE4</name>
<evidence type="ECO:0000313" key="2">
    <source>
        <dbReference type="Proteomes" id="UP000001365"/>
    </source>
</evidence>
<dbReference type="HOGENOM" id="CLU_2994598_0_0_9"/>
<reference evidence="1 2" key="1">
    <citation type="journal article" date="2009" name="PLoS Pathog.">
        <title>Genomic evidence for the evolution of Streptococcus equi: host restriction, increased virulence, and genetic exchange with human pathogens.</title>
        <authorList>
            <person name="Holden M.T.G."/>
            <person name="Heather Z."/>
            <person name="Paillot R."/>
            <person name="Steward K.F."/>
            <person name="Webb K."/>
            <person name="Ainslie F."/>
            <person name="Jourdan T."/>
            <person name="Bason N.C."/>
            <person name="Holroyd N.E."/>
            <person name="Mungall K."/>
            <person name="Quail M.A."/>
            <person name="Sanders M."/>
            <person name="Simmonds M."/>
            <person name="Willey D."/>
            <person name="Brooks K."/>
            <person name="Aanensen D.M."/>
            <person name="Spratt B.G."/>
            <person name="Jolley K.A."/>
            <person name="Maiden M.C.J."/>
            <person name="Kehoe M."/>
            <person name="Chanter N."/>
            <person name="Bentley S.D."/>
            <person name="Robinson C."/>
            <person name="Maskell D.J."/>
            <person name="Parkhill J."/>
            <person name="Waller A.S."/>
        </authorList>
    </citation>
    <scope>NUCLEOTIDE SEQUENCE [LARGE SCALE GENOMIC DNA]</scope>
    <source>
        <strain evidence="1 2">4047</strain>
    </source>
</reference>
<dbReference type="KEGG" id="seu:SEQ_0902"/>
<dbReference type="EMBL" id="FM204883">
    <property type="protein sequence ID" value="CAW93406.1"/>
    <property type="molecule type" value="Genomic_DNA"/>
</dbReference>
<proteinExistence type="predicted"/>
<accession>C0M6K8</accession>
<dbReference type="Proteomes" id="UP000001365">
    <property type="component" value="Chromosome"/>
</dbReference>
<sequence>MCVFNLYDEVIDKVTGQKAIIVCIANKLVDDCYLIEPLNHSYLPDWREINQLIRYKN</sequence>
<organism evidence="1 2">
    <name type="scientific">Streptococcus equi subsp. equi (strain 4047)</name>
    <dbReference type="NCBI Taxonomy" id="553482"/>
    <lineage>
        <taxon>Bacteria</taxon>
        <taxon>Bacillati</taxon>
        <taxon>Bacillota</taxon>
        <taxon>Bacilli</taxon>
        <taxon>Lactobacillales</taxon>
        <taxon>Streptococcaceae</taxon>
        <taxon>Streptococcus</taxon>
    </lineage>
</organism>